<sequence length="120" mass="13146">MAVDEGVRTDARLCELVLGESVTAYLANADSVEEHRARLRVGGDQLRGAAPRLAAVRRVILAFQIENALGSVATWLRFGHQPDEVPARIIRDQGDDERLCAGLAEAASKWLSDHRVSYAH</sequence>
<evidence type="ECO:0008006" key="3">
    <source>
        <dbReference type="Google" id="ProtNLM"/>
    </source>
</evidence>
<protein>
    <recommendedName>
        <fullName evidence="3">Antitoxin Xre/MbcA/ParS-like toxin-binding domain-containing protein</fullName>
    </recommendedName>
</protein>
<comment type="caution">
    <text evidence="1">The sequence shown here is derived from an EMBL/GenBank/DDBJ whole genome shotgun (WGS) entry which is preliminary data.</text>
</comment>
<reference evidence="2" key="1">
    <citation type="journal article" date="2019" name="Int. J. Syst. Evol. Microbiol.">
        <title>The Global Catalogue of Microorganisms (GCM) 10K type strain sequencing project: providing services to taxonomists for standard genome sequencing and annotation.</title>
        <authorList>
            <consortium name="The Broad Institute Genomics Platform"/>
            <consortium name="The Broad Institute Genome Sequencing Center for Infectious Disease"/>
            <person name="Wu L."/>
            <person name="Ma J."/>
        </authorList>
    </citation>
    <scope>NUCLEOTIDE SEQUENCE [LARGE SCALE GENOMIC DNA]</scope>
    <source>
        <strain evidence="2">CCM 7526</strain>
    </source>
</reference>
<keyword evidence="2" id="KW-1185">Reference proteome</keyword>
<evidence type="ECO:0000313" key="1">
    <source>
        <dbReference type="EMBL" id="MFD1373386.1"/>
    </source>
</evidence>
<name>A0ABW4AT76_9ACTN</name>
<organism evidence="1 2">
    <name type="scientific">Actinoplanes sichuanensis</name>
    <dbReference type="NCBI Taxonomy" id="512349"/>
    <lineage>
        <taxon>Bacteria</taxon>
        <taxon>Bacillati</taxon>
        <taxon>Actinomycetota</taxon>
        <taxon>Actinomycetes</taxon>
        <taxon>Micromonosporales</taxon>
        <taxon>Micromonosporaceae</taxon>
        <taxon>Actinoplanes</taxon>
    </lineage>
</organism>
<dbReference type="RefSeq" id="WP_317795873.1">
    <property type="nucleotide sequence ID" value="NZ_AP028461.1"/>
</dbReference>
<accession>A0ABW4AT76</accession>
<gene>
    <name evidence="1" type="ORF">ACFQ5G_49340</name>
</gene>
<dbReference type="Proteomes" id="UP001597183">
    <property type="component" value="Unassembled WGS sequence"/>
</dbReference>
<proteinExistence type="predicted"/>
<dbReference type="EMBL" id="JBHTMK010000066">
    <property type="protein sequence ID" value="MFD1373386.1"/>
    <property type="molecule type" value="Genomic_DNA"/>
</dbReference>
<evidence type="ECO:0000313" key="2">
    <source>
        <dbReference type="Proteomes" id="UP001597183"/>
    </source>
</evidence>